<evidence type="ECO:0000256" key="5">
    <source>
        <dbReference type="ARBA" id="ARBA00023014"/>
    </source>
</evidence>
<evidence type="ECO:0000313" key="10">
    <source>
        <dbReference type="Proteomes" id="UP000237797"/>
    </source>
</evidence>
<dbReference type="Gene3D" id="2.40.50.1070">
    <property type="match status" value="1"/>
</dbReference>
<keyword evidence="3 6" id="KW-0808">Transferase</keyword>
<sequence length="494" mass="56074">MKWEKGLPVWYDGRTGIFLFAGNRQGKERKKMNKTEQSVRLAEGQVIRLPVRRMGINGEGIGYFRKKVVFVERAIPGETVLARVFEEGRGFVRARLLRVLKPSTHRREPPCPVYEECGGCQLQHIDYPFQLRLKRELLKEAFSRYTGLKNLPIAPAVGMDDPWRYRNKAQLPLKRIGGRVKMGMYSVRSHRLIEMGDCAVQHPEVNRTLEEARRVVEELEIPIYDERKHTGSLRHLVARIGLQTGEVQLVLISRTPDLPREKSLVKRLRECLPRLASIVLNVNPRRTSAVWGERSRVLWGADAIREVLDERIYALSAPSFFQLNPVQTVKLYDEVRRAASLTGRETVVDAYCGVGTIGLWLAPEAGRVIGMDTVPEAVRDARENARRNGINNAEYHVGRAEEWLPRRVSEGFRPDVVIVDPPRTGLGGELIDALIRVKVPRLIYVSCNPSTLAKDSARLLEGGYRIGRIVPVDMFPQTSHVEAVCTLEWDGEKA</sequence>
<evidence type="ECO:0000259" key="8">
    <source>
        <dbReference type="PROSITE" id="PS50926"/>
    </source>
</evidence>
<dbReference type="Proteomes" id="UP000237797">
    <property type="component" value="Unassembled WGS sequence"/>
</dbReference>
<feature type="binding site" evidence="6">
    <location>
        <position position="372"/>
    </location>
    <ligand>
        <name>S-adenosyl-L-methionine</name>
        <dbReference type="ChEBI" id="CHEBI:59789"/>
    </ligand>
</feature>
<dbReference type="FunFam" id="2.40.50.140:FF:000097">
    <property type="entry name" value="23S rRNA (uracil(1939)-C(5))-methyltransferase RlmD"/>
    <property type="match status" value="1"/>
</dbReference>
<feature type="binding site" evidence="6">
    <location>
        <position position="322"/>
    </location>
    <ligand>
        <name>S-adenosyl-L-methionine</name>
        <dbReference type="ChEBI" id="CHEBI:59789"/>
    </ligand>
</feature>
<comment type="similarity">
    <text evidence="6">Belongs to the class I-like SAM-binding methyltransferase superfamily. RNA M5U methyltransferase family.</text>
</comment>
<dbReference type="InterPro" id="IPR012340">
    <property type="entry name" value="NA-bd_OB-fold"/>
</dbReference>
<dbReference type="InterPro" id="IPR030391">
    <property type="entry name" value="MeTrfase_TrmA_CS"/>
</dbReference>
<feature type="binding site" evidence="6">
    <location>
        <position position="420"/>
    </location>
    <ligand>
        <name>S-adenosyl-L-methionine</name>
        <dbReference type="ChEBI" id="CHEBI:59789"/>
    </ligand>
</feature>
<dbReference type="GO" id="GO:0070475">
    <property type="term" value="P:rRNA base methylation"/>
    <property type="evidence" value="ECO:0007669"/>
    <property type="project" value="TreeGrafter"/>
</dbReference>
<dbReference type="AlphaFoldDB" id="A0A2T0LET2"/>
<dbReference type="FunFam" id="3.40.50.150:FF:000009">
    <property type="entry name" value="23S rRNA (Uracil(1939)-C(5))-methyltransferase RlmD"/>
    <property type="match status" value="1"/>
</dbReference>
<dbReference type="PROSITE" id="PS01231">
    <property type="entry name" value="TRMA_2"/>
    <property type="match status" value="1"/>
</dbReference>
<evidence type="ECO:0000256" key="7">
    <source>
        <dbReference type="PROSITE-ProRule" id="PRU10015"/>
    </source>
</evidence>
<dbReference type="GO" id="GO:0070041">
    <property type="term" value="F:rRNA (uridine-C5-)-methyltransferase activity"/>
    <property type="evidence" value="ECO:0007669"/>
    <property type="project" value="UniProtKB-ARBA"/>
</dbReference>
<protein>
    <submittedName>
        <fullName evidence="9">23S rRNA m(5)U-1939 methyltransferase</fullName>
    </submittedName>
</protein>
<keyword evidence="1" id="KW-0479">Metal-binding</keyword>
<keyword evidence="4 6" id="KW-0949">S-adenosyl-L-methionine</keyword>
<feature type="binding site" evidence="6">
    <location>
        <position position="351"/>
    </location>
    <ligand>
        <name>S-adenosyl-L-methionine</name>
        <dbReference type="ChEBI" id="CHEBI:59789"/>
    </ligand>
</feature>
<keyword evidence="1" id="KW-0004">4Fe-4S</keyword>
<dbReference type="CDD" id="cd02440">
    <property type="entry name" value="AdoMet_MTases"/>
    <property type="match status" value="1"/>
</dbReference>
<dbReference type="NCBIfam" id="TIGR00479">
    <property type="entry name" value="rumA"/>
    <property type="match status" value="1"/>
</dbReference>
<dbReference type="InterPro" id="IPR002792">
    <property type="entry name" value="TRAM_dom"/>
</dbReference>
<dbReference type="PANTHER" id="PTHR11061">
    <property type="entry name" value="RNA M5U METHYLTRANSFERASE"/>
    <property type="match status" value="1"/>
</dbReference>
<gene>
    <name evidence="9" type="ORF">CLV97_1114</name>
</gene>
<dbReference type="PANTHER" id="PTHR11061:SF45">
    <property type="match status" value="1"/>
</dbReference>
<proteinExistence type="inferred from homology"/>
<keyword evidence="5" id="KW-0411">Iron-sulfur</keyword>
<evidence type="ECO:0000256" key="2">
    <source>
        <dbReference type="ARBA" id="ARBA00022603"/>
    </source>
</evidence>
<dbReference type="InterPro" id="IPR030390">
    <property type="entry name" value="MeTrfase_TrmA_AS"/>
</dbReference>
<dbReference type="PROSITE" id="PS51687">
    <property type="entry name" value="SAM_MT_RNA_M5U"/>
    <property type="match status" value="1"/>
</dbReference>
<keyword evidence="2 6" id="KW-0489">Methyltransferase</keyword>
<dbReference type="InterPro" id="IPR010280">
    <property type="entry name" value="U5_MeTrfase_fam"/>
</dbReference>
<dbReference type="SUPFAM" id="SSF50249">
    <property type="entry name" value="Nucleic acid-binding proteins"/>
    <property type="match status" value="1"/>
</dbReference>
<dbReference type="GO" id="GO:0051539">
    <property type="term" value="F:4 iron, 4 sulfur cluster binding"/>
    <property type="evidence" value="ECO:0007669"/>
    <property type="project" value="UniProtKB-KW"/>
</dbReference>
<reference evidence="9 10" key="1">
    <citation type="submission" date="2018-03" db="EMBL/GenBank/DDBJ databases">
        <title>Genomic Encyclopedia of Archaeal and Bacterial Type Strains, Phase II (KMG-II): from individual species to whole genera.</title>
        <authorList>
            <person name="Goeker M."/>
        </authorList>
    </citation>
    <scope>NUCLEOTIDE SEQUENCE [LARGE SCALE GENOMIC DNA]</scope>
    <source>
        <strain evidence="9 10">DSM 44946</strain>
    </source>
</reference>
<dbReference type="Gene3D" id="2.40.50.140">
    <property type="entry name" value="Nucleic acid-binding proteins"/>
    <property type="match status" value="1"/>
</dbReference>
<dbReference type="EMBL" id="PVNE01000011">
    <property type="protein sequence ID" value="PRX40663.1"/>
    <property type="molecule type" value="Genomic_DNA"/>
</dbReference>
<evidence type="ECO:0000256" key="1">
    <source>
        <dbReference type="ARBA" id="ARBA00022485"/>
    </source>
</evidence>
<keyword evidence="1" id="KW-0408">Iron</keyword>
<dbReference type="FunFam" id="2.40.50.1070:FF:000003">
    <property type="entry name" value="23S rRNA (Uracil-5-)-methyltransferase RumA"/>
    <property type="match status" value="1"/>
</dbReference>
<dbReference type="InterPro" id="IPR029063">
    <property type="entry name" value="SAM-dependent_MTases_sf"/>
</dbReference>
<feature type="active site" description="Nucleophile" evidence="6">
    <location>
        <position position="447"/>
    </location>
</feature>
<feature type="active site" evidence="7">
    <location>
        <position position="447"/>
    </location>
</feature>
<dbReference type="PROSITE" id="PS01230">
    <property type="entry name" value="TRMA_1"/>
    <property type="match status" value="1"/>
</dbReference>
<dbReference type="Gene3D" id="3.40.50.150">
    <property type="entry name" value="Vaccinia Virus protein VP39"/>
    <property type="match status" value="1"/>
</dbReference>
<dbReference type="Pfam" id="PF01938">
    <property type="entry name" value="TRAM"/>
    <property type="match status" value="1"/>
</dbReference>
<name>A0A2T0LET2_9BACL</name>
<dbReference type="Pfam" id="PF05958">
    <property type="entry name" value="tRNA_U5-meth_tr"/>
    <property type="match status" value="1"/>
</dbReference>
<keyword evidence="10" id="KW-1185">Reference proteome</keyword>
<accession>A0A2T0LET2</accession>
<organism evidence="9 10">
    <name type="scientific">Planifilum fimeticola</name>
    <dbReference type="NCBI Taxonomy" id="201975"/>
    <lineage>
        <taxon>Bacteria</taxon>
        <taxon>Bacillati</taxon>
        <taxon>Bacillota</taxon>
        <taxon>Bacilli</taxon>
        <taxon>Bacillales</taxon>
        <taxon>Thermoactinomycetaceae</taxon>
        <taxon>Planifilum</taxon>
    </lineage>
</organism>
<feature type="domain" description="TRAM" evidence="8">
    <location>
        <begin position="40"/>
        <end position="98"/>
    </location>
</feature>
<evidence type="ECO:0000256" key="4">
    <source>
        <dbReference type="ARBA" id="ARBA00022691"/>
    </source>
</evidence>
<dbReference type="SUPFAM" id="SSF53335">
    <property type="entry name" value="S-adenosyl-L-methionine-dependent methyltransferases"/>
    <property type="match status" value="1"/>
</dbReference>
<evidence type="ECO:0000256" key="3">
    <source>
        <dbReference type="ARBA" id="ARBA00022679"/>
    </source>
</evidence>
<evidence type="ECO:0000256" key="6">
    <source>
        <dbReference type="PROSITE-ProRule" id="PRU01024"/>
    </source>
</evidence>
<evidence type="ECO:0000313" key="9">
    <source>
        <dbReference type="EMBL" id="PRX40663.1"/>
    </source>
</evidence>
<comment type="caution">
    <text evidence="9">The sequence shown here is derived from an EMBL/GenBank/DDBJ whole genome shotgun (WGS) entry which is preliminary data.</text>
</comment>
<dbReference type="PROSITE" id="PS50926">
    <property type="entry name" value="TRAM"/>
    <property type="match status" value="1"/>
</dbReference>